<dbReference type="GO" id="GO:0006313">
    <property type="term" value="P:DNA transposition"/>
    <property type="evidence" value="ECO:0007669"/>
    <property type="project" value="InterPro"/>
</dbReference>
<gene>
    <name evidence="2" type="ORF">DA075_34350</name>
</gene>
<dbReference type="Gene3D" id="1.10.10.10">
    <property type="entry name" value="Winged helix-like DNA-binding domain superfamily/Winged helix DNA-binding domain"/>
    <property type="match status" value="1"/>
</dbReference>
<evidence type="ECO:0000313" key="2">
    <source>
        <dbReference type="EMBL" id="AWB25900.1"/>
    </source>
</evidence>
<protein>
    <recommendedName>
        <fullName evidence="4">Transposase</fullName>
    </recommendedName>
</protein>
<dbReference type="SUPFAM" id="SSF48295">
    <property type="entry name" value="TrpR-like"/>
    <property type="match status" value="1"/>
</dbReference>
<dbReference type="Pfam" id="PF01527">
    <property type="entry name" value="HTH_Tnp_1"/>
    <property type="match status" value="1"/>
</dbReference>
<dbReference type="KEGG" id="mee:DA075_34350"/>
<dbReference type="InterPro" id="IPR010921">
    <property type="entry name" value="Trp_repressor/repl_initiator"/>
</dbReference>
<evidence type="ECO:0008006" key="4">
    <source>
        <dbReference type="Google" id="ProtNLM"/>
    </source>
</evidence>
<dbReference type="InterPro" id="IPR002514">
    <property type="entry name" value="Transposase_8"/>
</dbReference>
<dbReference type="NCBIfam" id="NF047595">
    <property type="entry name" value="IS66_ISRel24_TnpA"/>
    <property type="match status" value="1"/>
</dbReference>
<dbReference type="PANTHER" id="PTHR37936">
    <property type="entry name" value="TRANSPOSASE INSC FOR INSERTION ELEMENT IS2A-RELATED"/>
    <property type="match status" value="1"/>
</dbReference>
<dbReference type="GO" id="GO:0043565">
    <property type="term" value="F:sequence-specific DNA binding"/>
    <property type="evidence" value="ECO:0007669"/>
    <property type="project" value="InterPro"/>
</dbReference>
<dbReference type="InterPro" id="IPR036388">
    <property type="entry name" value="WH-like_DNA-bd_sf"/>
</dbReference>
<dbReference type="OrthoDB" id="7476756at2"/>
<keyword evidence="3" id="KW-1185">Reference proteome</keyword>
<evidence type="ECO:0000256" key="1">
    <source>
        <dbReference type="ARBA" id="ARBA00009964"/>
    </source>
</evidence>
<dbReference type="RefSeq" id="WP_099957519.1">
    <property type="nucleotide sequence ID" value="NZ_CP028844.1"/>
</dbReference>
<sequence>MTNSPHVVVAGTRRVWSPEQKRAILAEANDPGTTASEVARRHGLHSSLLFRWRRALLTEQPDGTVTAPPSFIPLALPPPAKATADVPAGSSLIEIELAGGHRVRAATGVDLTLLQGAIAALLGR</sequence>
<accession>A0A2R4WWM4</accession>
<dbReference type="EMBL" id="CP028844">
    <property type="protein sequence ID" value="AWB25900.1"/>
    <property type="molecule type" value="Genomic_DNA"/>
</dbReference>
<organism evidence="2 3">
    <name type="scientific">Methylobacterium currus</name>
    <dbReference type="NCBI Taxonomy" id="2051553"/>
    <lineage>
        <taxon>Bacteria</taxon>
        <taxon>Pseudomonadati</taxon>
        <taxon>Pseudomonadota</taxon>
        <taxon>Alphaproteobacteria</taxon>
        <taxon>Hyphomicrobiales</taxon>
        <taxon>Methylobacteriaceae</taxon>
        <taxon>Methylobacterium</taxon>
    </lineage>
</organism>
<name>A0A2R4WWM4_9HYPH</name>
<dbReference type="AlphaFoldDB" id="A0A2R4WWM4"/>
<proteinExistence type="inferred from homology"/>
<dbReference type="Proteomes" id="UP000244755">
    <property type="component" value="Chromosome 2"/>
</dbReference>
<reference evidence="2 3" key="1">
    <citation type="submission" date="2018-04" db="EMBL/GenBank/DDBJ databases">
        <title>Methylobacterium sp. PR1016A genome.</title>
        <authorList>
            <person name="Park W."/>
        </authorList>
    </citation>
    <scope>NUCLEOTIDE SEQUENCE [LARGE SCALE GENOMIC DNA]</scope>
    <source>
        <strain evidence="2 3">PR1016A</strain>
    </source>
</reference>
<evidence type="ECO:0000313" key="3">
    <source>
        <dbReference type="Proteomes" id="UP000244755"/>
    </source>
</evidence>
<comment type="similarity">
    <text evidence="1">Belongs to the transposase 8 family.</text>
</comment>
<dbReference type="GO" id="GO:0004803">
    <property type="term" value="F:transposase activity"/>
    <property type="evidence" value="ECO:0007669"/>
    <property type="project" value="InterPro"/>
</dbReference>
<dbReference type="PANTHER" id="PTHR37936:SF3">
    <property type="entry name" value="TRANSPOSASE INSC FOR INSERTION ELEMENT IS2A-RELATED"/>
    <property type="match status" value="1"/>
</dbReference>